<dbReference type="InterPro" id="IPR045322">
    <property type="entry name" value="HECTD1/TRIP12-like"/>
</dbReference>
<evidence type="ECO:0000256" key="2">
    <source>
        <dbReference type="RuleBase" id="RU369009"/>
    </source>
</evidence>
<evidence type="ECO:0000313" key="4">
    <source>
        <dbReference type="EMBL" id="MEQ2212055.1"/>
    </source>
</evidence>
<dbReference type="EC" id="2.3.2.26" evidence="2"/>
<dbReference type="Proteomes" id="UP001434883">
    <property type="component" value="Unassembled WGS sequence"/>
</dbReference>
<comment type="similarity">
    <text evidence="2">Belongs to the UPL family. K-HECT subfamily.</text>
</comment>
<evidence type="ECO:0000256" key="3">
    <source>
        <dbReference type="SAM" id="MobiDB-lite"/>
    </source>
</evidence>
<reference evidence="4 5" key="1">
    <citation type="submission" date="2021-06" db="EMBL/GenBank/DDBJ databases">
        <authorList>
            <person name="Palmer J.M."/>
        </authorList>
    </citation>
    <scope>NUCLEOTIDE SEQUENCE [LARGE SCALE GENOMIC DNA]</scope>
    <source>
        <strain evidence="4 5">XC_2019</strain>
        <tissue evidence="4">Muscle</tissue>
    </source>
</reference>
<evidence type="ECO:0000313" key="5">
    <source>
        <dbReference type="Proteomes" id="UP001434883"/>
    </source>
</evidence>
<gene>
    <name evidence="4" type="ORF">XENOCAPTIV_024380</name>
</gene>
<sequence>MLWTPTGCQGKVEELNTISSSWDWMCPMNKADDKRKKDASKEEEECTEPKGDPEMAPYYLKRLLPVFAQTFQQTMLPSIRKASLALIRKMVHYSSEVLLREVCESEIGHNLPTVLVEITATVLDQEDDDDGHLLALQIIRDLVDKDIHYLVLWHRMKACFTVGKSKRMRKMRVRRLKSENARWAKCFKMRRTRWVKHATGPLDTPRRTSTIEFVNRSSEFVTGWTGKRGRKLKSKLEKTKQKVKSMARELYDDHFKAVESMPRGVVVTLRNIATQLESAWELHVNRQCLEGENTWRDLMKTALENLIVVLKDENTISPYEMCSSGLVQALFTVLSNSAELDMKHDCKPLMERINVFKAAFSENEDNERRLRFRLERAPGETALIDRTGRMLKMEPLATVESLEQYLLKMVKSHSK</sequence>
<organism evidence="4 5">
    <name type="scientific">Xenoophorus captivus</name>
    <dbReference type="NCBI Taxonomy" id="1517983"/>
    <lineage>
        <taxon>Eukaryota</taxon>
        <taxon>Metazoa</taxon>
        <taxon>Chordata</taxon>
        <taxon>Craniata</taxon>
        <taxon>Vertebrata</taxon>
        <taxon>Euteleostomi</taxon>
        <taxon>Actinopterygii</taxon>
        <taxon>Neopterygii</taxon>
        <taxon>Teleostei</taxon>
        <taxon>Neoteleostei</taxon>
        <taxon>Acanthomorphata</taxon>
        <taxon>Ovalentaria</taxon>
        <taxon>Atherinomorphae</taxon>
        <taxon>Cyprinodontiformes</taxon>
        <taxon>Goodeidae</taxon>
        <taxon>Xenoophorus</taxon>
    </lineage>
</organism>
<keyword evidence="1 2" id="KW-0808">Transferase</keyword>
<keyword evidence="2" id="KW-0833">Ubl conjugation pathway</keyword>
<comment type="catalytic activity">
    <reaction evidence="2">
        <text>S-ubiquitinyl-[E2 ubiquitin-conjugating enzyme]-L-cysteine + [acceptor protein]-L-lysine = [E2 ubiquitin-conjugating enzyme]-L-cysteine + N(6)-ubiquitinyl-[acceptor protein]-L-lysine.</text>
        <dbReference type="EC" id="2.3.2.26"/>
    </reaction>
</comment>
<feature type="non-terminal residue" evidence="4">
    <location>
        <position position="415"/>
    </location>
</feature>
<dbReference type="PANTHER" id="PTHR45670:SF1">
    <property type="entry name" value="E3 UBIQUITIN-PROTEIN LIGASE HECTD1"/>
    <property type="match status" value="1"/>
</dbReference>
<dbReference type="PANTHER" id="PTHR45670">
    <property type="entry name" value="E3 UBIQUITIN-PROTEIN LIGASE TRIP12"/>
    <property type="match status" value="1"/>
</dbReference>
<protein>
    <recommendedName>
        <fullName evidence="2">E3 ubiquitin-protein ligase</fullName>
        <ecNumber evidence="2">2.3.2.26</ecNumber>
    </recommendedName>
</protein>
<comment type="caution">
    <text evidence="4">The sequence shown here is derived from an EMBL/GenBank/DDBJ whole genome shotgun (WGS) entry which is preliminary data.</text>
</comment>
<comment type="pathway">
    <text evidence="2">Protein modification; protein ubiquitination.</text>
</comment>
<dbReference type="EMBL" id="JAHRIN010059383">
    <property type="protein sequence ID" value="MEQ2212055.1"/>
    <property type="molecule type" value="Genomic_DNA"/>
</dbReference>
<comment type="function">
    <text evidence="2">E3 ubiquitin-protein ligase which accepts ubiquitin from an E2 ubiquitin-conjugating enzyme in the form of a thioester and then directly transfers the ubiquitin to targeted substrates.</text>
</comment>
<feature type="region of interest" description="Disordered" evidence="3">
    <location>
        <begin position="33"/>
        <end position="52"/>
    </location>
</feature>
<name>A0ABV0RUW3_9TELE</name>
<keyword evidence="5" id="KW-1185">Reference proteome</keyword>
<accession>A0ABV0RUW3</accession>
<proteinExistence type="inferred from homology"/>
<evidence type="ECO:0000256" key="1">
    <source>
        <dbReference type="ARBA" id="ARBA00022679"/>
    </source>
</evidence>